<organism evidence="1 2">
    <name type="scientific">Hemibagrus wyckioides</name>
    <dbReference type="NCBI Taxonomy" id="337641"/>
    <lineage>
        <taxon>Eukaryota</taxon>
        <taxon>Metazoa</taxon>
        <taxon>Chordata</taxon>
        <taxon>Craniata</taxon>
        <taxon>Vertebrata</taxon>
        <taxon>Euteleostomi</taxon>
        <taxon>Actinopterygii</taxon>
        <taxon>Neopterygii</taxon>
        <taxon>Teleostei</taxon>
        <taxon>Ostariophysi</taxon>
        <taxon>Siluriformes</taxon>
        <taxon>Bagridae</taxon>
        <taxon>Hemibagrus</taxon>
    </lineage>
</organism>
<evidence type="ECO:0000313" key="1">
    <source>
        <dbReference type="EMBL" id="KAG7327004.1"/>
    </source>
</evidence>
<comment type="caution">
    <text evidence="1">The sequence shown here is derived from an EMBL/GenBank/DDBJ whole genome shotgun (WGS) entry which is preliminary data.</text>
</comment>
<keyword evidence="2" id="KW-1185">Reference proteome</keyword>
<name>A0A9D3SPK8_9TELE</name>
<dbReference type="AlphaFoldDB" id="A0A9D3SPK8"/>
<evidence type="ECO:0000313" key="2">
    <source>
        <dbReference type="Proteomes" id="UP000824219"/>
    </source>
</evidence>
<proteinExistence type="predicted"/>
<dbReference type="EMBL" id="JAHKSW010000011">
    <property type="protein sequence ID" value="KAG7327004.1"/>
    <property type="molecule type" value="Genomic_DNA"/>
</dbReference>
<accession>A0A9D3SPK8</accession>
<reference evidence="1 2" key="1">
    <citation type="submission" date="2021-06" db="EMBL/GenBank/DDBJ databases">
        <title>Chromosome-level genome assembly of the red-tail catfish (Hemibagrus wyckioides).</title>
        <authorList>
            <person name="Shao F."/>
        </authorList>
    </citation>
    <scope>NUCLEOTIDE SEQUENCE [LARGE SCALE GENOMIC DNA]</scope>
    <source>
        <strain evidence="1">EC202008001</strain>
        <tissue evidence="1">Blood</tissue>
    </source>
</reference>
<protein>
    <submittedName>
        <fullName evidence="1">Uncharacterized protein</fullName>
    </submittedName>
</protein>
<gene>
    <name evidence="1" type="ORF">KOW79_010405</name>
</gene>
<sequence>MFRSSWSLDLETHVSGWTSVFAVLGSDARERYRPPPPRILLVVKPTSAAVRGNDTGLSRRAEWLLFHEKRREEEEKKQTDPSETGVLVVKRPFLYARPSED</sequence>
<dbReference type="Proteomes" id="UP000824219">
    <property type="component" value="Linkage Group LG11"/>
</dbReference>